<organism evidence="1 2">
    <name type="scientific">Triparma retinervis</name>
    <dbReference type="NCBI Taxonomy" id="2557542"/>
    <lineage>
        <taxon>Eukaryota</taxon>
        <taxon>Sar</taxon>
        <taxon>Stramenopiles</taxon>
        <taxon>Ochrophyta</taxon>
        <taxon>Bolidophyceae</taxon>
        <taxon>Parmales</taxon>
        <taxon>Triparmaceae</taxon>
        <taxon>Triparma</taxon>
    </lineage>
</organism>
<keyword evidence="2" id="KW-1185">Reference proteome</keyword>
<accession>A0A9W7FWF0</accession>
<proteinExistence type="predicted"/>
<comment type="caution">
    <text evidence="1">The sequence shown here is derived from an EMBL/GenBank/DDBJ whole genome shotgun (WGS) entry which is preliminary data.</text>
</comment>
<gene>
    <name evidence="1" type="ORF">TrRE_jg739</name>
</gene>
<dbReference type="AlphaFoldDB" id="A0A9W7FWF0"/>
<dbReference type="OrthoDB" id="10377638at2759"/>
<reference evidence="1" key="1">
    <citation type="submission" date="2022-07" db="EMBL/GenBank/DDBJ databases">
        <title>Genome analysis of Parmales, a sister group of diatoms, reveals the evolutionary specialization of diatoms from phago-mixotrophs to photoautotrophs.</title>
        <authorList>
            <person name="Ban H."/>
            <person name="Sato S."/>
            <person name="Yoshikawa S."/>
            <person name="Kazumasa Y."/>
            <person name="Nakamura Y."/>
            <person name="Ichinomiya M."/>
            <person name="Saitoh K."/>
            <person name="Sato N."/>
            <person name="Blanc-Mathieu R."/>
            <person name="Endo H."/>
            <person name="Kuwata A."/>
            <person name="Ogata H."/>
        </authorList>
    </citation>
    <scope>NUCLEOTIDE SEQUENCE</scope>
</reference>
<dbReference type="Proteomes" id="UP001165082">
    <property type="component" value="Unassembled WGS sequence"/>
</dbReference>
<sequence>MDKAIDYLAKNQLMEANRLQERFRRNGKRVDAEIRNALVERIKAGVVLKEDQKKVFLDLEKLFKGEEED</sequence>
<evidence type="ECO:0000313" key="2">
    <source>
        <dbReference type="Proteomes" id="UP001165082"/>
    </source>
</evidence>
<evidence type="ECO:0000313" key="1">
    <source>
        <dbReference type="EMBL" id="GMI20063.1"/>
    </source>
</evidence>
<protein>
    <submittedName>
        <fullName evidence="1">Uncharacterized protein</fullName>
    </submittedName>
</protein>
<dbReference type="EMBL" id="BRXZ01006777">
    <property type="protein sequence ID" value="GMI20063.1"/>
    <property type="molecule type" value="Genomic_DNA"/>
</dbReference>
<feature type="non-terminal residue" evidence="1">
    <location>
        <position position="69"/>
    </location>
</feature>
<name>A0A9W7FWF0_9STRA</name>